<evidence type="ECO:0000313" key="8">
    <source>
        <dbReference type="Proteomes" id="UP000253517"/>
    </source>
</evidence>
<evidence type="ECO:0000256" key="2">
    <source>
        <dbReference type="ARBA" id="ARBA00022475"/>
    </source>
</evidence>
<keyword evidence="8" id="KW-1185">Reference proteome</keyword>
<dbReference type="GO" id="GO:0009246">
    <property type="term" value="P:enterobacterial common antigen biosynthetic process"/>
    <property type="evidence" value="ECO:0007669"/>
    <property type="project" value="InterPro"/>
</dbReference>
<dbReference type="GO" id="GO:0005886">
    <property type="term" value="C:plasma membrane"/>
    <property type="evidence" value="ECO:0007669"/>
    <property type="project" value="UniProtKB-SubCell"/>
</dbReference>
<feature type="transmembrane region" description="Helical" evidence="6">
    <location>
        <begin position="385"/>
        <end position="402"/>
    </location>
</feature>
<feature type="transmembrane region" description="Helical" evidence="6">
    <location>
        <begin position="134"/>
        <end position="156"/>
    </location>
</feature>
<organism evidence="7 8">
    <name type="scientific">Schleiferia thermophila</name>
    <dbReference type="NCBI Taxonomy" id="884107"/>
    <lineage>
        <taxon>Bacteria</taxon>
        <taxon>Pseudomonadati</taxon>
        <taxon>Bacteroidota</taxon>
        <taxon>Flavobacteriia</taxon>
        <taxon>Flavobacteriales</taxon>
        <taxon>Schleiferiaceae</taxon>
        <taxon>Schleiferia</taxon>
    </lineage>
</organism>
<name>A0A369A975_9FLAO</name>
<dbReference type="PANTHER" id="PTHR30250:SF11">
    <property type="entry name" value="O-ANTIGEN TRANSPORTER-RELATED"/>
    <property type="match status" value="1"/>
</dbReference>
<comment type="caution">
    <text evidence="7">The sequence shown here is derived from an EMBL/GenBank/DDBJ whole genome shotgun (WGS) entry which is preliminary data.</text>
</comment>
<protein>
    <submittedName>
        <fullName evidence="7">O-antigen/teichoic acid export membrane protein</fullName>
    </submittedName>
</protein>
<evidence type="ECO:0000313" key="7">
    <source>
        <dbReference type="EMBL" id="RCX05695.1"/>
    </source>
</evidence>
<gene>
    <name evidence="7" type="ORF">DES35_101983</name>
</gene>
<evidence type="ECO:0000256" key="5">
    <source>
        <dbReference type="ARBA" id="ARBA00023136"/>
    </source>
</evidence>
<feature type="transmembrane region" description="Helical" evidence="6">
    <location>
        <begin position="270"/>
        <end position="288"/>
    </location>
</feature>
<feature type="transmembrane region" description="Helical" evidence="6">
    <location>
        <begin position="103"/>
        <end position="122"/>
    </location>
</feature>
<feature type="transmembrane region" description="Helical" evidence="6">
    <location>
        <begin position="21"/>
        <end position="47"/>
    </location>
</feature>
<dbReference type="AlphaFoldDB" id="A0A369A975"/>
<dbReference type="Proteomes" id="UP000253517">
    <property type="component" value="Unassembled WGS sequence"/>
</dbReference>
<feature type="transmembrane region" description="Helical" evidence="6">
    <location>
        <begin position="351"/>
        <end position="373"/>
    </location>
</feature>
<accession>A0A369A975</accession>
<feature type="transmembrane region" description="Helical" evidence="6">
    <location>
        <begin position="232"/>
        <end position="258"/>
    </location>
</feature>
<evidence type="ECO:0000256" key="6">
    <source>
        <dbReference type="SAM" id="Phobius"/>
    </source>
</evidence>
<feature type="transmembrane region" description="Helical" evidence="6">
    <location>
        <begin position="316"/>
        <end position="339"/>
    </location>
</feature>
<sequence>MQSTNSLVQENKVAYRQIMKATSIFGGVQVFQIIIGIIRSKFIAILLGPSGMGIAGLLQSTTGLIAGLTNFGLSTSAVKDISAAHSTGNSIRVSIVVTVFRRLVWITGILGAISTLVLSPWLSQITFGNREYTYAFILISVTLLIDQISSGQGVLLRGMRQIGYMAKSGMIGSVLGLFTTIPLYYIYGIKGIVPAIIISSVTSLMISWYFAQKLGLKPIYVSIARTIAEGKDMLKLGFMISLSGLITIAASYIVRIYISNTGGVDQVGLYNAGFAVINTYVGLVFTAMSTDYYPRLSAVAHSNEESKEVINQQAEIALLILAPIIIVFLVFINWVVIVLYSTKFLPVNDMILYAALGMFFKAASWAVAFIFLAKGASKLFFWNELATNVYMLALNIWGYYFWGLSGLGISFLLTYMFYLIQVFLVARLKYDFSFTPAFYKIFVPQLALAFTGFMVVKLLGSPYSYSIGLLLILISAWFSFKELDKRLELKSILTKHSQN</sequence>
<reference evidence="7 8" key="1">
    <citation type="submission" date="2018-07" db="EMBL/GenBank/DDBJ databases">
        <title>Genomic Encyclopedia of Type Strains, Phase IV (KMG-IV): sequencing the most valuable type-strain genomes for metagenomic binning, comparative biology and taxonomic classification.</title>
        <authorList>
            <person name="Goeker M."/>
        </authorList>
    </citation>
    <scope>NUCLEOTIDE SEQUENCE [LARGE SCALE GENOMIC DNA]</scope>
    <source>
        <strain evidence="7 8">DSM 21410</strain>
    </source>
</reference>
<dbReference type="InterPro" id="IPR044550">
    <property type="entry name" value="WzxE"/>
</dbReference>
<evidence type="ECO:0000256" key="3">
    <source>
        <dbReference type="ARBA" id="ARBA00022692"/>
    </source>
</evidence>
<feature type="transmembrane region" description="Helical" evidence="6">
    <location>
        <begin position="168"/>
        <end position="186"/>
    </location>
</feature>
<dbReference type="InterPro" id="IPR050833">
    <property type="entry name" value="Poly_Biosynth_Transport"/>
</dbReference>
<keyword evidence="5 6" id="KW-0472">Membrane</keyword>
<comment type="subcellular location">
    <subcellularLocation>
        <location evidence="1">Cell membrane</location>
        <topology evidence="1">Multi-pass membrane protein</topology>
    </subcellularLocation>
</comment>
<keyword evidence="3 6" id="KW-0812">Transmembrane</keyword>
<proteinExistence type="predicted"/>
<dbReference type="CDD" id="cd13125">
    <property type="entry name" value="MATE_like_10"/>
    <property type="match status" value="1"/>
</dbReference>
<dbReference type="Pfam" id="PF13440">
    <property type="entry name" value="Polysacc_synt_3"/>
    <property type="match status" value="1"/>
</dbReference>
<feature type="transmembrane region" description="Helical" evidence="6">
    <location>
        <begin position="408"/>
        <end position="426"/>
    </location>
</feature>
<dbReference type="EMBL" id="QPJS01000001">
    <property type="protein sequence ID" value="RCX05695.1"/>
    <property type="molecule type" value="Genomic_DNA"/>
</dbReference>
<feature type="transmembrane region" description="Helical" evidence="6">
    <location>
        <begin position="53"/>
        <end position="73"/>
    </location>
</feature>
<feature type="transmembrane region" description="Helical" evidence="6">
    <location>
        <begin position="192"/>
        <end position="211"/>
    </location>
</feature>
<feature type="transmembrane region" description="Helical" evidence="6">
    <location>
        <begin position="438"/>
        <end position="456"/>
    </location>
</feature>
<dbReference type="PANTHER" id="PTHR30250">
    <property type="entry name" value="PST FAMILY PREDICTED COLANIC ACID TRANSPORTER"/>
    <property type="match status" value="1"/>
</dbReference>
<keyword evidence="4 6" id="KW-1133">Transmembrane helix</keyword>
<keyword evidence="2" id="KW-1003">Cell membrane</keyword>
<evidence type="ECO:0000256" key="4">
    <source>
        <dbReference type="ARBA" id="ARBA00022989"/>
    </source>
</evidence>
<feature type="transmembrane region" description="Helical" evidence="6">
    <location>
        <begin position="462"/>
        <end position="480"/>
    </location>
</feature>
<evidence type="ECO:0000256" key="1">
    <source>
        <dbReference type="ARBA" id="ARBA00004651"/>
    </source>
</evidence>